<organism evidence="2 3">
    <name type="scientific">Bifidobacterium santillanense</name>
    <dbReference type="NCBI Taxonomy" id="2809028"/>
    <lineage>
        <taxon>Bacteria</taxon>
        <taxon>Bacillati</taxon>
        <taxon>Actinomycetota</taxon>
        <taxon>Actinomycetes</taxon>
        <taxon>Bifidobacteriales</taxon>
        <taxon>Bifidobacteriaceae</taxon>
        <taxon>Bifidobacterium</taxon>
    </lineage>
</organism>
<feature type="transmembrane region" description="Helical" evidence="1">
    <location>
        <begin position="5"/>
        <end position="27"/>
    </location>
</feature>
<evidence type="ECO:0000313" key="2">
    <source>
        <dbReference type="EMBL" id="MBT1173027.1"/>
    </source>
</evidence>
<proteinExistence type="predicted"/>
<feature type="transmembrane region" description="Helical" evidence="1">
    <location>
        <begin position="207"/>
        <end position="233"/>
    </location>
</feature>
<feature type="transmembrane region" description="Helical" evidence="1">
    <location>
        <begin position="253"/>
        <end position="275"/>
    </location>
</feature>
<reference evidence="2 3" key="1">
    <citation type="journal article" date="2021" name="Environ. Microbiol.">
        <title>Genetic insights into the dark matter of the mammalian gut microbiota through targeted genome reconstruction.</title>
        <authorList>
            <person name="Lugli G.A."/>
            <person name="Alessandri G."/>
            <person name="Milani C."/>
            <person name="Viappiani A."/>
            <person name="Fontana F."/>
            <person name="Tarracchini C."/>
            <person name="Mancabelli L."/>
            <person name="Argentini C."/>
            <person name="Ruiz L."/>
            <person name="Margolles A."/>
            <person name="van Sinderen D."/>
            <person name="Turroni F."/>
            <person name="Ventura M."/>
        </authorList>
    </citation>
    <scope>NUCLEOTIDE SEQUENCE [LARGE SCALE GENOMIC DNA]</scope>
    <source>
        <strain evidence="2 3">MA2</strain>
    </source>
</reference>
<gene>
    <name evidence="2" type="ORF">JS528_06585</name>
</gene>
<sequence>MKIAILLDVMVTILTSALFAGMVGSWFPLSGTGAVQVTSANDANVSTLGTVAGEHHVVAAKLVSNSADAGGGDVLLVTDARDMTHIPGAPVVGDTARSYVFGDRIIVRKADELTAPTGRWIVYGESDDVRDFVAALNVRGLKTDTPEIASIRYLMGQFAQTPLAVLPLFVFFLTLAAGLVSSSAMMKRRAIQSFHGMPRLTAVAREICGNWLIECTVMVGAILLLILISGMVWGVRTNRLPFLTAAATSMGSLSVMLMASLLASLSVSVLVTRILDQIKGKRPLRVIMAVSVIALLAGASATSATSAIAMDSIGQASAAHRAAVLASKAPNAYSLSFWSMTSKEMDQYTSRWQSFTDALDRHGKLEIIDYEPQCMLDQLDGHTPETSRPCLIVNPTAARQLGIPYDHEAEDKAQLLLPSGMRKEGTYLTGALEKLVSMERDLADKVDGTRLDDTKTTSGSLPDDLTIRLYTPSAIQANATQLHATTMIVVLPATAISPSNRLAYASQGSVLFAAGTVRQLDGWLQSYNLTGLVASAQNTVEQAQSQVAQAQQTITEFGLMALSTVMGLAIVVATLSDGYCERHRQRLFVQYIHGATVIRRYGPHALIVLVCLVSGSIAVAPWHSSGQWTLTTALIILVGLAAAFLTCAVWDRRMRADTIKQS</sequence>
<keyword evidence="1" id="KW-0812">Transmembrane</keyword>
<name>A0ABS5UQ65_9BIFI</name>
<dbReference type="EMBL" id="JAFEJS010000006">
    <property type="protein sequence ID" value="MBT1173027.1"/>
    <property type="molecule type" value="Genomic_DNA"/>
</dbReference>
<keyword evidence="3" id="KW-1185">Reference proteome</keyword>
<evidence type="ECO:0008006" key="4">
    <source>
        <dbReference type="Google" id="ProtNLM"/>
    </source>
</evidence>
<evidence type="ECO:0000313" key="3">
    <source>
        <dbReference type="Proteomes" id="UP000773064"/>
    </source>
</evidence>
<feature type="transmembrane region" description="Helical" evidence="1">
    <location>
        <begin position="163"/>
        <end position="186"/>
    </location>
</feature>
<comment type="caution">
    <text evidence="2">The sequence shown here is derived from an EMBL/GenBank/DDBJ whole genome shotgun (WGS) entry which is preliminary data.</text>
</comment>
<dbReference type="RefSeq" id="WP_214358304.1">
    <property type="nucleotide sequence ID" value="NZ_JAFEJS010000006.1"/>
</dbReference>
<evidence type="ECO:0000256" key="1">
    <source>
        <dbReference type="SAM" id="Phobius"/>
    </source>
</evidence>
<dbReference type="Proteomes" id="UP000773064">
    <property type="component" value="Unassembled WGS sequence"/>
</dbReference>
<keyword evidence="1" id="KW-1133">Transmembrane helix</keyword>
<feature type="transmembrane region" description="Helical" evidence="1">
    <location>
        <begin position="601"/>
        <end position="622"/>
    </location>
</feature>
<accession>A0ABS5UQ65</accession>
<keyword evidence="1" id="KW-0472">Membrane</keyword>
<feature type="transmembrane region" description="Helical" evidence="1">
    <location>
        <begin position="287"/>
        <end position="310"/>
    </location>
</feature>
<feature type="transmembrane region" description="Helical" evidence="1">
    <location>
        <begin position="557"/>
        <end position="580"/>
    </location>
</feature>
<protein>
    <recommendedName>
        <fullName evidence="4">ABC transporter permease</fullName>
    </recommendedName>
</protein>
<feature type="transmembrane region" description="Helical" evidence="1">
    <location>
        <begin position="628"/>
        <end position="650"/>
    </location>
</feature>